<feature type="region of interest" description="Disordered" evidence="1">
    <location>
        <begin position="1"/>
        <end position="20"/>
    </location>
</feature>
<accession>A0ABV5QDF1</accession>
<dbReference type="InterPro" id="IPR013785">
    <property type="entry name" value="Aldolase_TIM"/>
</dbReference>
<protein>
    <recommendedName>
        <fullName evidence="4">Deoxyribose-phosphate aldolase</fullName>
    </recommendedName>
</protein>
<evidence type="ECO:0000313" key="2">
    <source>
        <dbReference type="EMBL" id="MFB9533532.1"/>
    </source>
</evidence>
<evidence type="ECO:0000256" key="1">
    <source>
        <dbReference type="SAM" id="MobiDB-lite"/>
    </source>
</evidence>
<dbReference type="RefSeq" id="WP_346118102.1">
    <property type="nucleotide sequence ID" value="NZ_BAAAXC010000005.1"/>
</dbReference>
<dbReference type="SUPFAM" id="SSF51569">
    <property type="entry name" value="Aldolase"/>
    <property type="match status" value="1"/>
</dbReference>
<evidence type="ECO:0000313" key="3">
    <source>
        <dbReference type="Proteomes" id="UP001589646"/>
    </source>
</evidence>
<organism evidence="2 3">
    <name type="scientific">Nonomuraea roseola</name>
    <dbReference type="NCBI Taxonomy" id="46179"/>
    <lineage>
        <taxon>Bacteria</taxon>
        <taxon>Bacillati</taxon>
        <taxon>Actinomycetota</taxon>
        <taxon>Actinomycetes</taxon>
        <taxon>Streptosporangiales</taxon>
        <taxon>Streptosporangiaceae</taxon>
        <taxon>Nonomuraea</taxon>
    </lineage>
</organism>
<dbReference type="Proteomes" id="UP001589646">
    <property type="component" value="Unassembled WGS sequence"/>
</dbReference>
<sequence length="77" mass="7745">MLVDDGSRLDEQGGGGGAAALVRRTVSPAVKVKAAGGVRTLDSLLAPHELGATRFGATATASILDDLARRLNESATA</sequence>
<dbReference type="Gene3D" id="3.20.20.70">
    <property type="entry name" value="Aldolase class I"/>
    <property type="match status" value="1"/>
</dbReference>
<name>A0ABV5QDF1_9ACTN</name>
<reference evidence="2 3" key="1">
    <citation type="submission" date="2024-09" db="EMBL/GenBank/DDBJ databases">
        <authorList>
            <person name="Sun Q."/>
            <person name="Mori K."/>
        </authorList>
    </citation>
    <scope>NUCLEOTIDE SEQUENCE [LARGE SCALE GENOMIC DNA]</scope>
    <source>
        <strain evidence="2 3">JCM 3323</strain>
    </source>
</reference>
<proteinExistence type="predicted"/>
<evidence type="ECO:0008006" key="4">
    <source>
        <dbReference type="Google" id="ProtNLM"/>
    </source>
</evidence>
<keyword evidence="3" id="KW-1185">Reference proteome</keyword>
<feature type="compositionally biased region" description="Basic and acidic residues" evidence="1">
    <location>
        <begin position="1"/>
        <end position="11"/>
    </location>
</feature>
<comment type="caution">
    <text evidence="2">The sequence shown here is derived from an EMBL/GenBank/DDBJ whole genome shotgun (WGS) entry which is preliminary data.</text>
</comment>
<dbReference type="EMBL" id="JBHMCE010000019">
    <property type="protein sequence ID" value="MFB9533532.1"/>
    <property type="molecule type" value="Genomic_DNA"/>
</dbReference>
<gene>
    <name evidence="2" type="ORF">ACFFRN_43640</name>
</gene>